<sequence length="84" mass="9993">MSCIQNCVTDVIFTRIMACDTPRQAWDKLKEEFQGSERTRQQQFLNLRRDFENLKMKEEETVKQYSNRITAVVNSIRLLGEEFS</sequence>
<evidence type="ECO:0000313" key="2">
    <source>
        <dbReference type="Proteomes" id="UP000325315"/>
    </source>
</evidence>
<keyword evidence="2" id="KW-1185">Reference proteome</keyword>
<accession>A0A5B6VU66</accession>
<dbReference type="Proteomes" id="UP000325315">
    <property type="component" value="Unassembled WGS sequence"/>
</dbReference>
<reference evidence="2" key="1">
    <citation type="journal article" date="2019" name="Plant Biotechnol. J.">
        <title>Genome sequencing of the Australian wild diploid species Gossypium australe highlights disease resistance and delayed gland morphogenesis.</title>
        <authorList>
            <person name="Cai Y."/>
            <person name="Cai X."/>
            <person name="Wang Q."/>
            <person name="Wang P."/>
            <person name="Zhang Y."/>
            <person name="Cai C."/>
            <person name="Xu Y."/>
            <person name="Wang K."/>
            <person name="Zhou Z."/>
            <person name="Wang C."/>
            <person name="Geng S."/>
            <person name="Li B."/>
            <person name="Dong Q."/>
            <person name="Hou Y."/>
            <person name="Wang H."/>
            <person name="Ai P."/>
            <person name="Liu Z."/>
            <person name="Yi F."/>
            <person name="Sun M."/>
            <person name="An G."/>
            <person name="Cheng J."/>
            <person name="Zhang Y."/>
            <person name="Shi Q."/>
            <person name="Xie Y."/>
            <person name="Shi X."/>
            <person name="Chang Y."/>
            <person name="Huang F."/>
            <person name="Chen Y."/>
            <person name="Hong S."/>
            <person name="Mi L."/>
            <person name="Sun Q."/>
            <person name="Zhang L."/>
            <person name="Zhou B."/>
            <person name="Peng R."/>
            <person name="Zhang X."/>
            <person name="Liu F."/>
        </authorList>
    </citation>
    <scope>NUCLEOTIDE SEQUENCE [LARGE SCALE GENOMIC DNA]</scope>
    <source>
        <strain evidence="2">cv. PA1801</strain>
    </source>
</reference>
<name>A0A5B6VU66_9ROSI</name>
<organism evidence="1 2">
    <name type="scientific">Gossypium australe</name>
    <dbReference type="NCBI Taxonomy" id="47621"/>
    <lineage>
        <taxon>Eukaryota</taxon>
        <taxon>Viridiplantae</taxon>
        <taxon>Streptophyta</taxon>
        <taxon>Embryophyta</taxon>
        <taxon>Tracheophyta</taxon>
        <taxon>Spermatophyta</taxon>
        <taxon>Magnoliopsida</taxon>
        <taxon>eudicotyledons</taxon>
        <taxon>Gunneridae</taxon>
        <taxon>Pentapetalae</taxon>
        <taxon>rosids</taxon>
        <taxon>malvids</taxon>
        <taxon>Malvales</taxon>
        <taxon>Malvaceae</taxon>
        <taxon>Malvoideae</taxon>
        <taxon>Gossypium</taxon>
    </lineage>
</organism>
<dbReference type="EMBL" id="SMMG02000005">
    <property type="protein sequence ID" value="KAA3472462.1"/>
    <property type="molecule type" value="Genomic_DNA"/>
</dbReference>
<dbReference type="Pfam" id="PF14223">
    <property type="entry name" value="Retrotran_gag_2"/>
    <property type="match status" value="1"/>
</dbReference>
<dbReference type="OrthoDB" id="1711498at2759"/>
<proteinExistence type="predicted"/>
<gene>
    <name evidence="1" type="ORF">EPI10_022940</name>
</gene>
<dbReference type="PANTHER" id="PTHR35317:SF31">
    <property type="entry name" value="DUF4219 DOMAIN-CONTAINING PROTEIN"/>
    <property type="match status" value="1"/>
</dbReference>
<protein>
    <submittedName>
        <fullName evidence="1">Integrase, catalytic core</fullName>
    </submittedName>
</protein>
<dbReference type="AlphaFoldDB" id="A0A5B6VU66"/>
<dbReference type="PANTHER" id="PTHR35317">
    <property type="entry name" value="OS04G0629600 PROTEIN"/>
    <property type="match status" value="1"/>
</dbReference>
<evidence type="ECO:0000313" key="1">
    <source>
        <dbReference type="EMBL" id="KAA3472462.1"/>
    </source>
</evidence>
<comment type="caution">
    <text evidence="1">The sequence shown here is derived from an EMBL/GenBank/DDBJ whole genome shotgun (WGS) entry which is preliminary data.</text>
</comment>